<proteinExistence type="predicted"/>
<evidence type="ECO:0000313" key="3">
    <source>
        <dbReference type="Proteomes" id="UP000701801"/>
    </source>
</evidence>
<accession>A0A9N9Q5I7</accession>
<organism evidence="2 3">
    <name type="scientific">Hymenoscyphus albidus</name>
    <dbReference type="NCBI Taxonomy" id="595503"/>
    <lineage>
        <taxon>Eukaryota</taxon>
        <taxon>Fungi</taxon>
        <taxon>Dikarya</taxon>
        <taxon>Ascomycota</taxon>
        <taxon>Pezizomycotina</taxon>
        <taxon>Leotiomycetes</taxon>
        <taxon>Helotiales</taxon>
        <taxon>Helotiaceae</taxon>
        <taxon>Hymenoscyphus</taxon>
    </lineage>
</organism>
<protein>
    <submittedName>
        <fullName evidence="2">Uncharacterized protein</fullName>
    </submittedName>
</protein>
<dbReference type="AlphaFoldDB" id="A0A9N9Q5I7"/>
<feature type="region of interest" description="Disordered" evidence="1">
    <location>
        <begin position="57"/>
        <end position="157"/>
    </location>
</feature>
<dbReference type="OrthoDB" id="3642826at2759"/>
<evidence type="ECO:0000256" key="1">
    <source>
        <dbReference type="SAM" id="MobiDB-lite"/>
    </source>
</evidence>
<feature type="compositionally biased region" description="Polar residues" evidence="1">
    <location>
        <begin position="111"/>
        <end position="149"/>
    </location>
</feature>
<sequence length="517" mass="50501">MNDALGYGDAYLYSIFSKVLGVPSSCVYIGGGAGALKVGVSVLTATSTVLAATQIATPPSPSTVASGTVVPQPGGVGTSIYPPSTTPQAPQSTNPSQGGSLPSNDPPMGQPGSNSENIPSASPQSVSNPPGQPASQTQNVSPEPSTGATRQPLPIAGASPVTTTIKIGTSTPTVVVLPSGSGYIIAGATIKAGSPAITVGGAIISADSSGIKTVGVANPEAAIIASIVGAQPLPDVPGPAITPAPQAIPGGSLAIGGLILTPGGSILINGVSYSLNPQGAALVVGGASENTIPISQIVASSNRNAIVIAGQTLIPGSSIVANGQTISLDSSNALIIAGQTLKPGSVLTINSQTLFLNSAGNSIIIGENTLPISSFVTNTNNALLIGSQTLQPGSNILVGSQTLSLPALSTGQYISLGSLGKLSIQNLQIGIVISGQTLTLGDNIVVGGQTLSLASGSSGGIPGVVVGGSTTVSLSSTVVLGKGAAAAEFVGDAGRNVDVRGLWLWIIGVWTGVWFAV</sequence>
<gene>
    <name evidence="2" type="ORF">HYALB_00002563</name>
</gene>
<feature type="compositionally biased region" description="Low complexity" evidence="1">
    <location>
        <begin position="82"/>
        <end position="97"/>
    </location>
</feature>
<evidence type="ECO:0000313" key="2">
    <source>
        <dbReference type="EMBL" id="CAG8980565.1"/>
    </source>
</evidence>
<dbReference type="EMBL" id="CAJVRM010000396">
    <property type="protein sequence ID" value="CAG8980565.1"/>
    <property type="molecule type" value="Genomic_DNA"/>
</dbReference>
<keyword evidence="3" id="KW-1185">Reference proteome</keyword>
<comment type="caution">
    <text evidence="2">The sequence shown here is derived from an EMBL/GenBank/DDBJ whole genome shotgun (WGS) entry which is preliminary data.</text>
</comment>
<name>A0A9N9Q5I7_9HELO</name>
<reference evidence="2" key="1">
    <citation type="submission" date="2021-07" db="EMBL/GenBank/DDBJ databases">
        <authorList>
            <person name="Durling M."/>
        </authorList>
    </citation>
    <scope>NUCLEOTIDE SEQUENCE</scope>
</reference>
<feature type="compositionally biased region" description="Polar residues" evidence="1">
    <location>
        <begin position="57"/>
        <end position="66"/>
    </location>
</feature>
<dbReference type="Proteomes" id="UP000701801">
    <property type="component" value="Unassembled WGS sequence"/>
</dbReference>